<dbReference type="Proteomes" id="UP000683360">
    <property type="component" value="Unassembled WGS sequence"/>
</dbReference>
<dbReference type="AlphaFoldDB" id="A0A8S3UK51"/>
<sequence length="233" mass="26993">MICAFLLEPNNQQNSTGGQSVSSNHYLTISRFLEAQNQQQLKTEQQHRDTEALRKTLTETLSLLTSQLKDKFVDFERKLINGIKQNETRRAVGELEKELLELKQNYTTVLSELHMAKDDNMKIKNQLSLLMNASHHADERMNSIEQLKNVQSLQDMQAIKQQIQTINSKTASLSQNQFARNQDFLALYNQTSVGFVHAVTRLQHLESFENVSLTNTKILKTDYKTWRPTRIRQ</sequence>
<accession>A0A8S3UK51</accession>
<comment type="caution">
    <text evidence="2">The sequence shown here is derived from an EMBL/GenBank/DDBJ whole genome shotgun (WGS) entry which is preliminary data.</text>
</comment>
<reference evidence="2" key="1">
    <citation type="submission" date="2021-03" db="EMBL/GenBank/DDBJ databases">
        <authorList>
            <person name="Bekaert M."/>
        </authorList>
    </citation>
    <scope>NUCLEOTIDE SEQUENCE</scope>
</reference>
<evidence type="ECO:0000313" key="2">
    <source>
        <dbReference type="EMBL" id="CAG2245681.1"/>
    </source>
</evidence>
<evidence type="ECO:0000256" key="1">
    <source>
        <dbReference type="SAM" id="Coils"/>
    </source>
</evidence>
<organism evidence="2 3">
    <name type="scientific">Mytilus edulis</name>
    <name type="common">Blue mussel</name>
    <dbReference type="NCBI Taxonomy" id="6550"/>
    <lineage>
        <taxon>Eukaryota</taxon>
        <taxon>Metazoa</taxon>
        <taxon>Spiralia</taxon>
        <taxon>Lophotrochozoa</taxon>
        <taxon>Mollusca</taxon>
        <taxon>Bivalvia</taxon>
        <taxon>Autobranchia</taxon>
        <taxon>Pteriomorphia</taxon>
        <taxon>Mytilida</taxon>
        <taxon>Mytiloidea</taxon>
        <taxon>Mytilidae</taxon>
        <taxon>Mytilinae</taxon>
        <taxon>Mytilus</taxon>
    </lineage>
</organism>
<proteinExistence type="predicted"/>
<evidence type="ECO:0000313" key="3">
    <source>
        <dbReference type="Proteomes" id="UP000683360"/>
    </source>
</evidence>
<dbReference type="OrthoDB" id="6148749at2759"/>
<protein>
    <submittedName>
        <fullName evidence="2">Uncharacterized protein</fullName>
    </submittedName>
</protein>
<name>A0A8S3UK51_MYTED</name>
<feature type="coiled-coil region" evidence="1">
    <location>
        <begin position="85"/>
        <end position="112"/>
    </location>
</feature>
<keyword evidence="3" id="KW-1185">Reference proteome</keyword>
<keyword evidence="1" id="KW-0175">Coiled coil</keyword>
<gene>
    <name evidence="2" type="ORF">MEDL_57678</name>
</gene>
<dbReference type="EMBL" id="CAJPWZ010002782">
    <property type="protein sequence ID" value="CAG2245681.1"/>
    <property type="molecule type" value="Genomic_DNA"/>
</dbReference>